<gene>
    <name evidence="6" type="ORF">BDY17DRAFT_318706</name>
</gene>
<dbReference type="PROSITE" id="PS50970">
    <property type="entry name" value="HCY"/>
    <property type="match status" value="1"/>
</dbReference>
<evidence type="ECO:0000256" key="4">
    <source>
        <dbReference type="PROSITE-ProRule" id="PRU00333"/>
    </source>
</evidence>
<dbReference type="InterPro" id="IPR017226">
    <property type="entry name" value="BHMT-like"/>
</dbReference>
<evidence type="ECO:0000259" key="5">
    <source>
        <dbReference type="PROSITE" id="PS50970"/>
    </source>
</evidence>
<proteinExistence type="predicted"/>
<dbReference type="AlphaFoldDB" id="A0A6A6PJI1"/>
<dbReference type="Gene3D" id="3.20.20.330">
    <property type="entry name" value="Homocysteine-binding-like domain"/>
    <property type="match status" value="1"/>
</dbReference>
<keyword evidence="3 4" id="KW-0479">Metal-binding</keyword>
<feature type="binding site" evidence="3 4">
    <location>
        <position position="284"/>
    </location>
    <ligand>
        <name>Zn(2+)</name>
        <dbReference type="ChEBI" id="CHEBI:29105"/>
    </ligand>
</feature>
<evidence type="ECO:0000256" key="3">
    <source>
        <dbReference type="PIRSR" id="PIRSR037505-2"/>
    </source>
</evidence>
<protein>
    <submittedName>
        <fullName evidence="6">S-methyltransferase</fullName>
    </submittedName>
</protein>
<keyword evidence="2 4" id="KW-0808">Transferase</keyword>
<reference evidence="6" key="1">
    <citation type="journal article" date="2020" name="Stud. Mycol.">
        <title>101 Dothideomycetes genomes: a test case for predicting lifestyles and emergence of pathogens.</title>
        <authorList>
            <person name="Haridas S."/>
            <person name="Albert R."/>
            <person name="Binder M."/>
            <person name="Bloem J."/>
            <person name="Labutti K."/>
            <person name="Salamov A."/>
            <person name="Andreopoulos B."/>
            <person name="Baker S."/>
            <person name="Barry K."/>
            <person name="Bills G."/>
            <person name="Bluhm B."/>
            <person name="Cannon C."/>
            <person name="Castanera R."/>
            <person name="Culley D."/>
            <person name="Daum C."/>
            <person name="Ezra D."/>
            <person name="Gonzalez J."/>
            <person name="Henrissat B."/>
            <person name="Kuo A."/>
            <person name="Liang C."/>
            <person name="Lipzen A."/>
            <person name="Lutzoni F."/>
            <person name="Magnuson J."/>
            <person name="Mondo S."/>
            <person name="Nolan M."/>
            <person name="Ohm R."/>
            <person name="Pangilinan J."/>
            <person name="Park H.-J."/>
            <person name="Ramirez L."/>
            <person name="Alfaro M."/>
            <person name="Sun H."/>
            <person name="Tritt A."/>
            <person name="Yoshinaga Y."/>
            <person name="Zwiers L.-H."/>
            <person name="Turgeon B."/>
            <person name="Goodwin S."/>
            <person name="Spatafora J."/>
            <person name="Crous P."/>
            <person name="Grigoriev I."/>
        </authorList>
    </citation>
    <scope>NUCLEOTIDE SEQUENCE</scope>
    <source>
        <strain evidence="6">CBS 113389</strain>
    </source>
</reference>
<dbReference type="Proteomes" id="UP000799767">
    <property type="component" value="Unassembled WGS sequence"/>
</dbReference>
<comment type="cofactor">
    <cofactor evidence="3">
        <name>Zn(2+)</name>
        <dbReference type="ChEBI" id="CHEBI:29105"/>
    </cofactor>
    <text evidence="3">Binds 1 zinc ion per subunit.</text>
</comment>
<keyword evidence="7" id="KW-1185">Reference proteome</keyword>
<dbReference type="PANTHER" id="PTHR11103:SF18">
    <property type="entry name" value="SLR1189 PROTEIN"/>
    <property type="match status" value="1"/>
</dbReference>
<sequence length="307" mass="33124">MAPLILDGGFSRDLIRLGAPFKQPEWSALSLLEAPEYVRRVHVEFVKSGADIITTNSYALVPFHIGQDRFNLRGAELAALAGRLAREVADRSADQGAKVLVAGSLPPIFGSYEPDKFDAQKVQEYLSILVDALAPYVDVWLGETLSLIAEAQAVRLATRNTDKPLWISFTLDDTSQQNPPCLRSGESIEQAAEWAQRVGASALLFNCSSAEYMAPGIKIARDVFAAYSASPPVIGAYANAFASAVGDQPANEGLNITRKDLTPEMYAQFAKEWISLGASIVGGCCGIGCDHIRELVAQLKSLRTAHP</sequence>
<evidence type="ECO:0000313" key="6">
    <source>
        <dbReference type="EMBL" id="KAF2480210.1"/>
    </source>
</evidence>
<dbReference type="RefSeq" id="XP_033586780.1">
    <property type="nucleotide sequence ID" value="XM_033736217.1"/>
</dbReference>
<feature type="binding site" evidence="3 4">
    <location>
        <position position="285"/>
    </location>
    <ligand>
        <name>Zn(2+)</name>
        <dbReference type="ChEBI" id="CHEBI:29105"/>
    </ligand>
</feature>
<dbReference type="PANTHER" id="PTHR11103">
    <property type="entry name" value="SLR1189 PROTEIN"/>
    <property type="match status" value="1"/>
</dbReference>
<evidence type="ECO:0000313" key="7">
    <source>
        <dbReference type="Proteomes" id="UP000799767"/>
    </source>
</evidence>
<dbReference type="GO" id="GO:0032259">
    <property type="term" value="P:methylation"/>
    <property type="evidence" value="ECO:0007669"/>
    <property type="project" value="UniProtKB-KW"/>
</dbReference>
<dbReference type="SUPFAM" id="SSF82282">
    <property type="entry name" value="Homocysteine S-methyltransferase"/>
    <property type="match status" value="1"/>
</dbReference>
<dbReference type="EMBL" id="MU001640">
    <property type="protein sequence ID" value="KAF2480210.1"/>
    <property type="molecule type" value="Genomic_DNA"/>
</dbReference>
<dbReference type="InterPro" id="IPR003726">
    <property type="entry name" value="HCY_dom"/>
</dbReference>
<dbReference type="OrthoDB" id="261426at2759"/>
<name>A0A6A6PJI1_9PEZI</name>
<dbReference type="GeneID" id="54477219"/>
<dbReference type="InterPro" id="IPR036589">
    <property type="entry name" value="HCY_dom_sf"/>
</dbReference>
<accession>A0A6A6PJI1</accession>
<organism evidence="6 7">
    <name type="scientific">Neohortaea acidophila</name>
    <dbReference type="NCBI Taxonomy" id="245834"/>
    <lineage>
        <taxon>Eukaryota</taxon>
        <taxon>Fungi</taxon>
        <taxon>Dikarya</taxon>
        <taxon>Ascomycota</taxon>
        <taxon>Pezizomycotina</taxon>
        <taxon>Dothideomycetes</taxon>
        <taxon>Dothideomycetidae</taxon>
        <taxon>Mycosphaerellales</taxon>
        <taxon>Teratosphaeriaceae</taxon>
        <taxon>Neohortaea</taxon>
    </lineage>
</organism>
<dbReference type="GO" id="GO:0008168">
    <property type="term" value="F:methyltransferase activity"/>
    <property type="evidence" value="ECO:0007669"/>
    <property type="project" value="UniProtKB-UniRule"/>
</dbReference>
<evidence type="ECO:0000256" key="1">
    <source>
        <dbReference type="ARBA" id="ARBA00022603"/>
    </source>
</evidence>
<dbReference type="Pfam" id="PF02574">
    <property type="entry name" value="S-methyl_trans"/>
    <property type="match status" value="1"/>
</dbReference>
<evidence type="ECO:0000256" key="2">
    <source>
        <dbReference type="ARBA" id="ARBA00022679"/>
    </source>
</evidence>
<dbReference type="GO" id="GO:0008270">
    <property type="term" value="F:zinc ion binding"/>
    <property type="evidence" value="ECO:0007669"/>
    <property type="project" value="InterPro"/>
</dbReference>
<dbReference type="GO" id="GO:0009086">
    <property type="term" value="P:methionine biosynthetic process"/>
    <property type="evidence" value="ECO:0007669"/>
    <property type="project" value="InterPro"/>
</dbReference>
<feature type="binding site" evidence="3 4">
    <location>
        <position position="207"/>
    </location>
    <ligand>
        <name>Zn(2+)</name>
        <dbReference type="ChEBI" id="CHEBI:29105"/>
    </ligand>
</feature>
<keyword evidence="3 4" id="KW-0862">Zinc</keyword>
<dbReference type="PIRSF" id="PIRSF037505">
    <property type="entry name" value="Betaine_HMT"/>
    <property type="match status" value="1"/>
</dbReference>
<keyword evidence="1 4" id="KW-0489">Methyltransferase</keyword>
<feature type="domain" description="Hcy-binding" evidence="5">
    <location>
        <begin position="1"/>
        <end position="299"/>
    </location>
</feature>